<organism evidence="12 13">
    <name type="scientific">Brachybacterium tyrofermentans</name>
    <dbReference type="NCBI Taxonomy" id="47848"/>
    <lineage>
        <taxon>Bacteria</taxon>
        <taxon>Bacillati</taxon>
        <taxon>Actinomycetota</taxon>
        <taxon>Actinomycetes</taxon>
        <taxon>Micrococcales</taxon>
        <taxon>Dermabacteraceae</taxon>
        <taxon>Brachybacterium</taxon>
    </lineage>
</organism>
<evidence type="ECO:0000256" key="9">
    <source>
        <dbReference type="ARBA" id="ARBA00023284"/>
    </source>
</evidence>
<feature type="transmembrane region" description="Helical" evidence="10">
    <location>
        <begin position="48"/>
        <end position="66"/>
    </location>
</feature>
<accession>A0ABW0FJ69</accession>
<evidence type="ECO:0000256" key="2">
    <source>
        <dbReference type="ARBA" id="ARBA00006214"/>
    </source>
</evidence>
<gene>
    <name evidence="12" type="ORF">ACFPK8_16025</name>
</gene>
<name>A0ABW0FJ69_9MICO</name>
<evidence type="ECO:0000259" key="11">
    <source>
        <dbReference type="SMART" id="SM00756"/>
    </source>
</evidence>
<comment type="subcellular location">
    <subcellularLocation>
        <location evidence="1">Membrane</location>
        <topology evidence="1">Multi-pass membrane protein</topology>
    </subcellularLocation>
</comment>
<reference evidence="13" key="1">
    <citation type="journal article" date="2019" name="Int. J. Syst. Evol. Microbiol.">
        <title>The Global Catalogue of Microorganisms (GCM) 10K type strain sequencing project: providing services to taxonomists for standard genome sequencing and annotation.</title>
        <authorList>
            <consortium name="The Broad Institute Genomics Platform"/>
            <consortium name="The Broad Institute Genome Sequencing Center for Infectious Disease"/>
            <person name="Wu L."/>
            <person name="Ma J."/>
        </authorList>
    </citation>
    <scope>NUCLEOTIDE SEQUENCE [LARGE SCALE GENOMIC DNA]</scope>
    <source>
        <strain evidence="13">CGMCC 1.16455</strain>
    </source>
</reference>
<comment type="similarity">
    <text evidence="2">Belongs to the VKOR family.</text>
</comment>
<feature type="transmembrane region" description="Helical" evidence="10">
    <location>
        <begin position="203"/>
        <end position="223"/>
    </location>
</feature>
<dbReference type="Proteomes" id="UP001595937">
    <property type="component" value="Unassembled WGS sequence"/>
</dbReference>
<protein>
    <submittedName>
        <fullName evidence="12">Vitamin K epoxide reductase family protein</fullName>
    </submittedName>
</protein>
<dbReference type="GeneID" id="303297378"/>
<evidence type="ECO:0000256" key="8">
    <source>
        <dbReference type="ARBA" id="ARBA00023157"/>
    </source>
</evidence>
<evidence type="ECO:0000256" key="5">
    <source>
        <dbReference type="ARBA" id="ARBA00022989"/>
    </source>
</evidence>
<dbReference type="Pfam" id="PF07884">
    <property type="entry name" value="VKOR"/>
    <property type="match status" value="1"/>
</dbReference>
<evidence type="ECO:0000313" key="13">
    <source>
        <dbReference type="Proteomes" id="UP001595937"/>
    </source>
</evidence>
<dbReference type="InterPro" id="IPR038354">
    <property type="entry name" value="VKOR_sf"/>
</dbReference>
<sequence>MNQHSSHSGPDGAQDADPTEDELLAEIDAELAAERTATRRAGVRRTGGVLLVGSVLGWIAALALLLDKEILLKNPDATLGCDVNPFISCGDVMMTWQASALGLPNQAIGLSGFAIMGVVGALMLSGVALPAWFRWARLGGVAFAFGYVNFLAISAIYVIHALCPWCMVVWTVSAPMFFATLARTIEGGDLRLPAPLANLLRHWVILSLAWYLLVVLAILTGFWRQWLAVAGLY</sequence>
<evidence type="ECO:0000256" key="1">
    <source>
        <dbReference type="ARBA" id="ARBA00004141"/>
    </source>
</evidence>
<evidence type="ECO:0000256" key="6">
    <source>
        <dbReference type="ARBA" id="ARBA00023002"/>
    </source>
</evidence>
<keyword evidence="6" id="KW-0560">Oxidoreductase</keyword>
<keyword evidence="9" id="KW-0676">Redox-active center</keyword>
<evidence type="ECO:0000256" key="10">
    <source>
        <dbReference type="SAM" id="Phobius"/>
    </source>
</evidence>
<comment type="caution">
    <text evidence="12">The sequence shown here is derived from an EMBL/GenBank/DDBJ whole genome shotgun (WGS) entry which is preliminary data.</text>
</comment>
<keyword evidence="5 10" id="KW-1133">Transmembrane helix</keyword>
<dbReference type="SMART" id="SM00756">
    <property type="entry name" value="VKc"/>
    <property type="match status" value="1"/>
</dbReference>
<dbReference type="InterPro" id="IPR012932">
    <property type="entry name" value="VKOR"/>
</dbReference>
<keyword evidence="8" id="KW-1015">Disulfide bond</keyword>
<dbReference type="RefSeq" id="WP_343924017.1">
    <property type="nucleotide sequence ID" value="NZ_BAAAIR010000037.1"/>
</dbReference>
<keyword evidence="3 10" id="KW-0812">Transmembrane</keyword>
<keyword evidence="4" id="KW-0874">Quinone</keyword>
<proteinExistence type="inferred from homology"/>
<evidence type="ECO:0000256" key="3">
    <source>
        <dbReference type="ARBA" id="ARBA00022692"/>
    </source>
</evidence>
<evidence type="ECO:0000313" key="12">
    <source>
        <dbReference type="EMBL" id="MFC5299021.1"/>
    </source>
</evidence>
<dbReference type="CDD" id="cd12922">
    <property type="entry name" value="VKOR_5"/>
    <property type="match status" value="1"/>
</dbReference>
<evidence type="ECO:0000256" key="7">
    <source>
        <dbReference type="ARBA" id="ARBA00023136"/>
    </source>
</evidence>
<dbReference type="Gene3D" id="1.20.1440.130">
    <property type="entry name" value="VKOR domain"/>
    <property type="match status" value="1"/>
</dbReference>
<evidence type="ECO:0000256" key="4">
    <source>
        <dbReference type="ARBA" id="ARBA00022719"/>
    </source>
</evidence>
<feature type="transmembrane region" description="Helical" evidence="10">
    <location>
        <begin position="108"/>
        <end position="133"/>
    </location>
</feature>
<keyword evidence="13" id="KW-1185">Reference proteome</keyword>
<dbReference type="InterPro" id="IPR041714">
    <property type="entry name" value="VKOR_Actinobacteria"/>
</dbReference>
<keyword evidence="7 10" id="KW-0472">Membrane</keyword>
<dbReference type="EMBL" id="JBHSLN010000085">
    <property type="protein sequence ID" value="MFC5299021.1"/>
    <property type="molecule type" value="Genomic_DNA"/>
</dbReference>
<feature type="domain" description="Vitamin K epoxide reductase" evidence="11">
    <location>
        <begin position="43"/>
        <end position="184"/>
    </location>
</feature>